<keyword evidence="4" id="KW-1185">Reference proteome</keyword>
<feature type="region of interest" description="Disordered" evidence="1">
    <location>
        <begin position="32"/>
        <end position="122"/>
    </location>
</feature>
<feature type="chain" id="PRO_5046453402" evidence="2">
    <location>
        <begin position="26"/>
        <end position="237"/>
    </location>
</feature>
<proteinExistence type="predicted"/>
<dbReference type="Proteomes" id="UP001500037">
    <property type="component" value="Unassembled WGS sequence"/>
</dbReference>
<protein>
    <submittedName>
        <fullName evidence="3">Uncharacterized protein</fullName>
    </submittedName>
</protein>
<accession>A0ABN1WLM8</accession>
<gene>
    <name evidence="3" type="ORF">GCM10009665_50550</name>
</gene>
<keyword evidence="2" id="KW-0732">Signal</keyword>
<name>A0ABN1WLM8_9ACTN</name>
<dbReference type="EMBL" id="BAAALF010000106">
    <property type="protein sequence ID" value="GAA1253755.1"/>
    <property type="molecule type" value="Genomic_DNA"/>
</dbReference>
<feature type="signal peptide" evidence="2">
    <location>
        <begin position="1"/>
        <end position="25"/>
    </location>
</feature>
<evidence type="ECO:0000313" key="3">
    <source>
        <dbReference type="EMBL" id="GAA1253755.1"/>
    </source>
</evidence>
<evidence type="ECO:0000256" key="1">
    <source>
        <dbReference type="SAM" id="MobiDB-lite"/>
    </source>
</evidence>
<evidence type="ECO:0000313" key="4">
    <source>
        <dbReference type="Proteomes" id="UP001500037"/>
    </source>
</evidence>
<dbReference type="InterPro" id="IPR046311">
    <property type="entry name" value="DUF6426"/>
</dbReference>
<feature type="compositionally biased region" description="Gly residues" evidence="1">
    <location>
        <begin position="44"/>
        <end position="64"/>
    </location>
</feature>
<comment type="caution">
    <text evidence="3">The sequence shown here is derived from an EMBL/GenBank/DDBJ whole genome shotgun (WGS) entry which is preliminary data.</text>
</comment>
<organism evidence="3 4">
    <name type="scientific">Kitasatospora nipponensis</name>
    <dbReference type="NCBI Taxonomy" id="258049"/>
    <lineage>
        <taxon>Bacteria</taxon>
        <taxon>Bacillati</taxon>
        <taxon>Actinomycetota</taxon>
        <taxon>Actinomycetes</taxon>
        <taxon>Kitasatosporales</taxon>
        <taxon>Streptomycetaceae</taxon>
        <taxon>Kitasatospora</taxon>
    </lineage>
</organism>
<evidence type="ECO:0000256" key="2">
    <source>
        <dbReference type="SAM" id="SignalP"/>
    </source>
</evidence>
<reference evidence="3 4" key="1">
    <citation type="journal article" date="2019" name="Int. J. Syst. Evol. Microbiol.">
        <title>The Global Catalogue of Microorganisms (GCM) 10K type strain sequencing project: providing services to taxonomists for standard genome sequencing and annotation.</title>
        <authorList>
            <consortium name="The Broad Institute Genomics Platform"/>
            <consortium name="The Broad Institute Genome Sequencing Center for Infectious Disease"/>
            <person name="Wu L."/>
            <person name="Ma J."/>
        </authorList>
    </citation>
    <scope>NUCLEOTIDE SEQUENCE [LARGE SCALE GENOMIC DNA]</scope>
    <source>
        <strain evidence="3 4">JCM 13004</strain>
    </source>
</reference>
<dbReference type="Pfam" id="PF19990">
    <property type="entry name" value="DUF6426"/>
    <property type="match status" value="1"/>
</dbReference>
<sequence>MLATALGATVLTAVPAVIAPHHAYADTCYEDGQTSCPDDPDGPGDPGGNPGDPSGDGDGTGSATGGFDMSEGNPGDSVPGLPKVIITGQRSIMPSSPADPGIPMSYGGGGSSGEQPGSRVYSKGKTWDEQQNCYRNSSNGVAKITETTTYTVTYQVSTNISATAAEVLTATLGTQLNTSIAKSYGVEVTLNPGQSWALNVQYQTVVYAITTQHLWSADTTEYVNVTMPTGVVTGRSC</sequence>